<dbReference type="Proteomes" id="UP000028524">
    <property type="component" value="Unassembled WGS sequence"/>
</dbReference>
<reference evidence="1 2" key="1">
    <citation type="journal article" date="2014" name="BMC Genomics">
        <title>Comparative genome sequencing reveals chemotype-specific gene clusters in the toxigenic black mold Stachybotrys.</title>
        <authorList>
            <person name="Semeiks J."/>
            <person name="Borek D."/>
            <person name="Otwinowski Z."/>
            <person name="Grishin N.V."/>
        </authorList>
    </citation>
    <scope>NUCLEOTIDE SEQUENCE [LARGE SCALE GENOMIC DNA]</scope>
    <source>
        <strain evidence="1 2">IBT 40285</strain>
    </source>
</reference>
<dbReference type="EMBL" id="KL659601">
    <property type="protein sequence ID" value="KFA69137.1"/>
    <property type="molecule type" value="Genomic_DNA"/>
</dbReference>
<organism evidence="1 2">
    <name type="scientific">Stachybotrys chlorohalonatus (strain IBT 40285)</name>
    <dbReference type="NCBI Taxonomy" id="1283841"/>
    <lineage>
        <taxon>Eukaryota</taxon>
        <taxon>Fungi</taxon>
        <taxon>Dikarya</taxon>
        <taxon>Ascomycota</taxon>
        <taxon>Pezizomycotina</taxon>
        <taxon>Sordariomycetes</taxon>
        <taxon>Hypocreomycetidae</taxon>
        <taxon>Hypocreales</taxon>
        <taxon>Stachybotryaceae</taxon>
        <taxon>Stachybotrys</taxon>
    </lineage>
</organism>
<dbReference type="HOGENOM" id="CLU_171218_0_0_1"/>
<dbReference type="Pfam" id="PF21858">
    <property type="entry name" value="DUF6914"/>
    <property type="match status" value="1"/>
</dbReference>
<gene>
    <name evidence="1" type="ORF">S40285_09817</name>
</gene>
<dbReference type="OrthoDB" id="2679825at2759"/>
<proteinExistence type="predicted"/>
<accession>A0A084QYV2</accession>
<dbReference type="InParanoid" id="A0A084QYV2"/>
<dbReference type="AlphaFoldDB" id="A0A084QYV2"/>
<sequence>MPSDKDRLYVALYHWAFIVGSKTESANSYGRQVHAKEIMTVEGTPPVLKSRWVYENRETSMAPTSMLLTRIVIVKVKDKHRL</sequence>
<dbReference type="InterPro" id="IPR054208">
    <property type="entry name" value="DUF6914"/>
</dbReference>
<dbReference type="OMA" id="WRYHARE"/>
<evidence type="ECO:0000313" key="1">
    <source>
        <dbReference type="EMBL" id="KFA69137.1"/>
    </source>
</evidence>
<evidence type="ECO:0000313" key="2">
    <source>
        <dbReference type="Proteomes" id="UP000028524"/>
    </source>
</evidence>
<name>A0A084QYV2_STAC4</name>
<keyword evidence="2" id="KW-1185">Reference proteome</keyword>
<protein>
    <submittedName>
        <fullName evidence="1">Uncharacterized protein</fullName>
    </submittedName>
</protein>